<feature type="compositionally biased region" description="Polar residues" evidence="1">
    <location>
        <begin position="54"/>
        <end position="65"/>
    </location>
</feature>
<keyword evidence="4" id="KW-1185">Reference proteome</keyword>
<dbReference type="OrthoDB" id="3509703at2759"/>
<sequence>MPRAKRPLAEVDPNASRLASSPKSSKTSTGRTRKTADGGILEGDKDGNLIGSGCNATRNKSSGTEAPSLPKASLRENERQPPSKIKSTDNTRHRLHLPGSTYLGDSDAGNCAPENRDNRAGSPPPDGGCTSRPREINYKTKDNSKLNVLLSDRLLPTSGTREDMIARLETSTFDYNIYSSEQLTELLKSRHVTNAATGPKAIKIQRLEINDAVDRDTSNWEDTKLYVEADVKKWSLDRLVAKQEAFIAGEDRSYSTSTWTLKKLGALLKDRKLPTTGTREDNINRLRASDRQKLIKDISKAREEFLSAKKQLETQIGHAVGDHGVCRGGPEADFQAIDNQVERDAVNSRPRIPICDYDWRDSHWASRTQRQLSEICSRRGMPGHGPKAAMLKWLDTGSVEYEDLYAGSLEMICFRRGIKHRSGEKKVDLIRRLKEADEQEAAG</sequence>
<accession>A0A2J6TNM5</accession>
<dbReference type="Proteomes" id="UP000235371">
    <property type="component" value="Unassembled WGS sequence"/>
</dbReference>
<dbReference type="InterPro" id="IPR036361">
    <property type="entry name" value="SAP_dom_sf"/>
</dbReference>
<feature type="compositionally biased region" description="Low complexity" evidence="1">
    <location>
        <begin position="15"/>
        <end position="30"/>
    </location>
</feature>
<gene>
    <name evidence="3" type="ORF">K444DRAFT_608961</name>
</gene>
<evidence type="ECO:0000313" key="3">
    <source>
        <dbReference type="EMBL" id="PMD64609.1"/>
    </source>
</evidence>
<dbReference type="InParanoid" id="A0A2J6TNM5"/>
<dbReference type="AlphaFoldDB" id="A0A2J6TNM5"/>
<dbReference type="GeneID" id="36587560"/>
<evidence type="ECO:0000259" key="2">
    <source>
        <dbReference type="SMART" id="SM00513"/>
    </source>
</evidence>
<dbReference type="InterPro" id="IPR003034">
    <property type="entry name" value="SAP_dom"/>
</dbReference>
<dbReference type="SMART" id="SM00513">
    <property type="entry name" value="SAP"/>
    <property type="match status" value="2"/>
</dbReference>
<reference evidence="3 4" key="1">
    <citation type="submission" date="2016-04" db="EMBL/GenBank/DDBJ databases">
        <title>A degradative enzymes factory behind the ericoid mycorrhizal symbiosis.</title>
        <authorList>
            <consortium name="DOE Joint Genome Institute"/>
            <person name="Martino E."/>
            <person name="Morin E."/>
            <person name="Grelet G."/>
            <person name="Kuo A."/>
            <person name="Kohler A."/>
            <person name="Daghino S."/>
            <person name="Barry K."/>
            <person name="Choi C."/>
            <person name="Cichocki N."/>
            <person name="Clum A."/>
            <person name="Copeland A."/>
            <person name="Hainaut M."/>
            <person name="Haridas S."/>
            <person name="Labutti K."/>
            <person name="Lindquist E."/>
            <person name="Lipzen A."/>
            <person name="Khouja H.-R."/>
            <person name="Murat C."/>
            <person name="Ohm R."/>
            <person name="Olson A."/>
            <person name="Spatafora J."/>
            <person name="Veneault-Fourrey C."/>
            <person name="Henrissat B."/>
            <person name="Grigoriev I."/>
            <person name="Martin F."/>
            <person name="Perotto S."/>
        </authorList>
    </citation>
    <scope>NUCLEOTIDE SEQUENCE [LARGE SCALE GENOMIC DNA]</scope>
    <source>
        <strain evidence="3 4">E</strain>
    </source>
</reference>
<name>A0A2J6TNM5_9HELO</name>
<feature type="domain" description="SAP" evidence="2">
    <location>
        <begin position="138"/>
        <end position="172"/>
    </location>
</feature>
<protein>
    <recommendedName>
        <fullName evidence="2">SAP domain-containing protein</fullName>
    </recommendedName>
</protein>
<evidence type="ECO:0000256" key="1">
    <source>
        <dbReference type="SAM" id="MobiDB-lite"/>
    </source>
</evidence>
<dbReference type="Gene3D" id="1.10.720.30">
    <property type="entry name" value="SAP domain"/>
    <property type="match status" value="2"/>
</dbReference>
<evidence type="ECO:0000313" key="4">
    <source>
        <dbReference type="Proteomes" id="UP000235371"/>
    </source>
</evidence>
<feature type="compositionally biased region" description="Basic and acidic residues" evidence="1">
    <location>
        <begin position="73"/>
        <end position="92"/>
    </location>
</feature>
<feature type="domain" description="SAP" evidence="2">
    <location>
        <begin position="256"/>
        <end position="290"/>
    </location>
</feature>
<dbReference type="EMBL" id="KZ613749">
    <property type="protein sequence ID" value="PMD64609.1"/>
    <property type="molecule type" value="Genomic_DNA"/>
</dbReference>
<dbReference type="RefSeq" id="XP_024741513.1">
    <property type="nucleotide sequence ID" value="XM_024879483.1"/>
</dbReference>
<organism evidence="3 4">
    <name type="scientific">Hyaloscypha bicolor E</name>
    <dbReference type="NCBI Taxonomy" id="1095630"/>
    <lineage>
        <taxon>Eukaryota</taxon>
        <taxon>Fungi</taxon>
        <taxon>Dikarya</taxon>
        <taxon>Ascomycota</taxon>
        <taxon>Pezizomycotina</taxon>
        <taxon>Leotiomycetes</taxon>
        <taxon>Helotiales</taxon>
        <taxon>Hyaloscyphaceae</taxon>
        <taxon>Hyaloscypha</taxon>
        <taxon>Hyaloscypha bicolor</taxon>
    </lineage>
</organism>
<proteinExistence type="predicted"/>
<feature type="region of interest" description="Disordered" evidence="1">
    <location>
        <begin position="1"/>
        <end position="134"/>
    </location>
</feature>